<evidence type="ECO:0000256" key="1">
    <source>
        <dbReference type="ARBA" id="ARBA00008601"/>
    </source>
</evidence>
<organism evidence="8 10">
    <name type="scientific">Dracunculus medinensis</name>
    <name type="common">Guinea worm</name>
    <dbReference type="NCBI Taxonomy" id="318479"/>
    <lineage>
        <taxon>Eukaryota</taxon>
        <taxon>Metazoa</taxon>
        <taxon>Ecdysozoa</taxon>
        <taxon>Nematoda</taxon>
        <taxon>Chromadorea</taxon>
        <taxon>Rhabditida</taxon>
        <taxon>Spirurina</taxon>
        <taxon>Dracunculoidea</taxon>
        <taxon>Dracunculidae</taxon>
        <taxon>Dracunculus</taxon>
    </lineage>
</organism>
<protein>
    <recommendedName>
        <fullName evidence="2">protein-serine/threonine phosphatase</fullName>
        <ecNumber evidence="2">3.1.3.16</ecNumber>
    </recommendedName>
</protein>
<dbReference type="Gene3D" id="3.90.190.10">
    <property type="entry name" value="Protein tyrosine phosphatase superfamily"/>
    <property type="match status" value="1"/>
</dbReference>
<dbReference type="CDD" id="cd14514">
    <property type="entry name" value="DUSP14-like"/>
    <property type="match status" value="1"/>
</dbReference>
<dbReference type="PANTHER" id="PTHR45961">
    <property type="entry name" value="IP21249P"/>
    <property type="match status" value="1"/>
</dbReference>
<dbReference type="EMBL" id="UYYG01000001">
    <property type="protein sequence ID" value="VDN50032.1"/>
    <property type="molecule type" value="Genomic_DNA"/>
</dbReference>
<evidence type="ECO:0000313" key="8">
    <source>
        <dbReference type="Proteomes" id="UP000038040"/>
    </source>
</evidence>
<evidence type="ECO:0000256" key="4">
    <source>
        <dbReference type="ARBA" id="ARBA00022912"/>
    </source>
</evidence>
<dbReference type="AlphaFoldDB" id="A0A0N4U733"/>
<dbReference type="EC" id="3.1.3.16" evidence="2"/>
<dbReference type="InterPro" id="IPR052103">
    <property type="entry name" value="Dual_spec_Phospatases"/>
</dbReference>
<evidence type="ECO:0000256" key="3">
    <source>
        <dbReference type="ARBA" id="ARBA00022801"/>
    </source>
</evidence>
<dbReference type="InterPro" id="IPR000387">
    <property type="entry name" value="Tyr_Pase_dom"/>
</dbReference>
<dbReference type="GO" id="GO:0005737">
    <property type="term" value="C:cytoplasm"/>
    <property type="evidence" value="ECO:0007669"/>
    <property type="project" value="TreeGrafter"/>
</dbReference>
<dbReference type="InterPro" id="IPR016130">
    <property type="entry name" value="Tyr_Pase_AS"/>
</dbReference>
<dbReference type="GO" id="GO:0004722">
    <property type="term" value="F:protein serine/threonine phosphatase activity"/>
    <property type="evidence" value="ECO:0007669"/>
    <property type="project" value="UniProtKB-EC"/>
</dbReference>
<dbReference type="SUPFAM" id="SSF52799">
    <property type="entry name" value="(Phosphotyrosine protein) phosphatases II"/>
    <property type="match status" value="1"/>
</dbReference>
<dbReference type="PROSITE" id="PS00383">
    <property type="entry name" value="TYR_PHOSPHATASE_1"/>
    <property type="match status" value="1"/>
</dbReference>
<dbReference type="GO" id="GO:0017017">
    <property type="term" value="F:MAP kinase tyrosine/serine/threonine phosphatase activity"/>
    <property type="evidence" value="ECO:0007669"/>
    <property type="project" value="InterPro"/>
</dbReference>
<name>A0A0N4U733_DRAME</name>
<dbReference type="WBParaSite" id="DME_0000277601-mRNA-1">
    <property type="protein sequence ID" value="DME_0000277601-mRNA-1"/>
    <property type="gene ID" value="DME_0000277601"/>
</dbReference>
<feature type="domain" description="Tyrosine specific protein phosphatases" evidence="6">
    <location>
        <begin position="69"/>
        <end position="128"/>
    </location>
</feature>
<dbReference type="OrthoDB" id="285418at2759"/>
<reference evidence="7 9" key="2">
    <citation type="submission" date="2018-11" db="EMBL/GenBank/DDBJ databases">
        <authorList>
            <consortium name="Pathogen Informatics"/>
        </authorList>
    </citation>
    <scope>NUCLEOTIDE SEQUENCE [LARGE SCALE GENOMIC DNA]</scope>
</reference>
<dbReference type="PRINTS" id="PR01910">
    <property type="entry name" value="ADSPHPHTASEB"/>
</dbReference>
<keyword evidence="3" id="KW-0378">Hydrolase</keyword>
<dbReference type="Pfam" id="PF00782">
    <property type="entry name" value="DSPc"/>
    <property type="match status" value="1"/>
</dbReference>
<dbReference type="InterPro" id="IPR020422">
    <property type="entry name" value="TYR_PHOSPHATASE_DUAL_dom"/>
</dbReference>
<accession>A0A0N4U733</accession>
<dbReference type="InterPro" id="IPR000340">
    <property type="entry name" value="Dual-sp_phosphatase_cat-dom"/>
</dbReference>
<evidence type="ECO:0000259" key="6">
    <source>
        <dbReference type="PROSITE" id="PS50056"/>
    </source>
</evidence>
<sequence length="267" mass="30154">MLRIGVSGQISEITEHLYLSGAGVIKPEKLLEKRIVCVINATIEEPSVYIPGIDYMKISIEDNPHARIDQYFDIVADKIKSIKDRGGKTLVHCVAGVSRSASLCMIYLVKYERMTLRQAYHYVKSARPIIRPNIGFWKQMIDYERKLRGTSTVSMMTTNQSDLTIPDVYCAELRRKMVQAAPKPKINYRDISTVQTLLSGKNSTNPSVITNFLTTAAYRRSTSPITHTLFPFSSRYATTSLLSPSPSRRHVPGTLFGEFYRPGFSTF</sequence>
<evidence type="ECO:0000313" key="7">
    <source>
        <dbReference type="EMBL" id="VDN50032.1"/>
    </source>
</evidence>
<gene>
    <name evidence="7" type="ORF">DME_LOCUS5</name>
</gene>
<dbReference type="Proteomes" id="UP000038040">
    <property type="component" value="Unplaced"/>
</dbReference>
<keyword evidence="9" id="KW-1185">Reference proteome</keyword>
<dbReference type="STRING" id="318479.A0A0N4U733"/>
<dbReference type="PROSITE" id="PS50054">
    <property type="entry name" value="TYR_PHOSPHATASE_DUAL"/>
    <property type="match status" value="1"/>
</dbReference>
<dbReference type="SMART" id="SM00195">
    <property type="entry name" value="DSPc"/>
    <property type="match status" value="1"/>
</dbReference>
<dbReference type="PROSITE" id="PS50056">
    <property type="entry name" value="TYR_PHOSPHATASE_2"/>
    <property type="match status" value="1"/>
</dbReference>
<dbReference type="InterPro" id="IPR020420">
    <property type="entry name" value="Atypical_DUSP_subfamB"/>
</dbReference>
<evidence type="ECO:0000256" key="2">
    <source>
        <dbReference type="ARBA" id="ARBA00013081"/>
    </source>
</evidence>
<keyword evidence="4" id="KW-0904">Protein phosphatase</keyword>
<proteinExistence type="inferred from homology"/>
<evidence type="ECO:0000313" key="10">
    <source>
        <dbReference type="WBParaSite" id="DME_0000277601-mRNA-1"/>
    </source>
</evidence>
<dbReference type="InterPro" id="IPR029021">
    <property type="entry name" value="Prot-tyrosine_phosphatase-like"/>
</dbReference>
<comment type="similarity">
    <text evidence="1">Belongs to the protein-tyrosine phosphatase family. Non-receptor class dual specificity subfamily.</text>
</comment>
<evidence type="ECO:0000313" key="9">
    <source>
        <dbReference type="Proteomes" id="UP000274756"/>
    </source>
</evidence>
<reference evidence="10" key="1">
    <citation type="submission" date="2017-02" db="UniProtKB">
        <authorList>
            <consortium name="WormBaseParasite"/>
        </authorList>
    </citation>
    <scope>IDENTIFICATION</scope>
</reference>
<dbReference type="PANTHER" id="PTHR45961:SF6">
    <property type="entry name" value="IP21249P"/>
    <property type="match status" value="1"/>
</dbReference>
<dbReference type="Proteomes" id="UP000274756">
    <property type="component" value="Unassembled WGS sequence"/>
</dbReference>
<evidence type="ECO:0000259" key="5">
    <source>
        <dbReference type="PROSITE" id="PS50054"/>
    </source>
</evidence>
<feature type="domain" description="Tyrosine-protein phosphatase" evidence="5">
    <location>
        <begin position="9"/>
        <end position="149"/>
    </location>
</feature>